<feature type="binding site" evidence="7">
    <location>
        <position position="44"/>
    </location>
    <ligand>
        <name>Zn(2+)</name>
        <dbReference type="ChEBI" id="CHEBI:29105"/>
    </ligand>
</feature>
<comment type="function">
    <text evidence="8">Reversible hydration of carbon dioxide.</text>
</comment>
<sequence length="195" mass="21070">MSTPTVAALLGGNSLWAEGVRRLNPEFFPKSAEGQTPHTLWIGCSDSRAPESLITFARPGDIFVHRNIGNQALRGDDNMLAVLDFAVNVLEVKTVVICGHSKCGAVHGAFDAARTGRPPVPHLPADSPVNRWLRPLVGIAKGHEDADVNQLIDLNIRAQVKNIQVILSEWKPEAGGVLVHGLIYDLASGDLRELH</sequence>
<reference evidence="9" key="1">
    <citation type="submission" date="2020-11" db="EMBL/GenBank/DDBJ databases">
        <authorList>
            <consortium name="DOE Joint Genome Institute"/>
            <person name="Ahrendt S."/>
            <person name="Riley R."/>
            <person name="Andreopoulos W."/>
            <person name="Labutti K."/>
            <person name="Pangilinan J."/>
            <person name="Ruiz-Duenas F.J."/>
            <person name="Barrasa J.M."/>
            <person name="Sanchez-Garcia M."/>
            <person name="Camarero S."/>
            <person name="Miyauchi S."/>
            <person name="Serrano A."/>
            <person name="Linde D."/>
            <person name="Babiker R."/>
            <person name="Drula E."/>
            <person name="Ayuso-Fernandez I."/>
            <person name="Pacheco R."/>
            <person name="Padilla G."/>
            <person name="Ferreira P."/>
            <person name="Barriuso J."/>
            <person name="Kellner H."/>
            <person name="Castanera R."/>
            <person name="Alfaro M."/>
            <person name="Ramirez L."/>
            <person name="Pisabarro A.G."/>
            <person name="Kuo A."/>
            <person name="Tritt A."/>
            <person name="Lipzen A."/>
            <person name="He G."/>
            <person name="Yan M."/>
            <person name="Ng V."/>
            <person name="Cullen D."/>
            <person name="Martin F."/>
            <person name="Rosso M.-N."/>
            <person name="Henrissat B."/>
            <person name="Hibbett D."/>
            <person name="Martinez A.T."/>
            <person name="Grigoriev I.V."/>
        </authorList>
    </citation>
    <scope>NUCLEOTIDE SEQUENCE</scope>
    <source>
        <strain evidence="9">AH 40177</strain>
    </source>
</reference>
<dbReference type="SMART" id="SM00947">
    <property type="entry name" value="Pro_CA"/>
    <property type="match status" value="1"/>
</dbReference>
<dbReference type="PANTHER" id="PTHR11002">
    <property type="entry name" value="CARBONIC ANHYDRASE"/>
    <property type="match status" value="1"/>
</dbReference>
<keyword evidence="5 8" id="KW-0456">Lyase</keyword>
<evidence type="ECO:0000256" key="2">
    <source>
        <dbReference type="ARBA" id="ARBA00012925"/>
    </source>
</evidence>
<keyword evidence="4 7" id="KW-0862">Zinc</keyword>
<dbReference type="GO" id="GO:0071244">
    <property type="term" value="P:cellular response to carbon dioxide"/>
    <property type="evidence" value="ECO:0007669"/>
    <property type="project" value="TreeGrafter"/>
</dbReference>
<evidence type="ECO:0000313" key="9">
    <source>
        <dbReference type="EMBL" id="KAF9058648.1"/>
    </source>
</evidence>
<evidence type="ECO:0000256" key="7">
    <source>
        <dbReference type="PIRSR" id="PIRSR601765-1"/>
    </source>
</evidence>
<proteinExistence type="inferred from homology"/>
<comment type="catalytic activity">
    <reaction evidence="6 8">
        <text>hydrogencarbonate + H(+) = CO2 + H2O</text>
        <dbReference type="Rhea" id="RHEA:10748"/>
        <dbReference type="ChEBI" id="CHEBI:15377"/>
        <dbReference type="ChEBI" id="CHEBI:15378"/>
        <dbReference type="ChEBI" id="CHEBI:16526"/>
        <dbReference type="ChEBI" id="CHEBI:17544"/>
        <dbReference type="EC" id="4.2.1.1"/>
    </reaction>
</comment>
<gene>
    <name evidence="9" type="ORF">BDP27DRAFT_1303420</name>
</gene>
<dbReference type="OrthoDB" id="10248475at2759"/>
<dbReference type="GO" id="GO:0008270">
    <property type="term" value="F:zinc ion binding"/>
    <property type="evidence" value="ECO:0007669"/>
    <property type="project" value="UniProtKB-UniRule"/>
</dbReference>
<dbReference type="InterPro" id="IPR036874">
    <property type="entry name" value="Carbonic_anhydrase_sf"/>
</dbReference>
<dbReference type="InterPro" id="IPR001765">
    <property type="entry name" value="Carbonic_anhydrase"/>
</dbReference>
<accession>A0A9P5P812</accession>
<dbReference type="SUPFAM" id="SSF53056">
    <property type="entry name" value="beta-carbonic anhydrase, cab"/>
    <property type="match status" value="1"/>
</dbReference>
<name>A0A9P5P812_9AGAR</name>
<evidence type="ECO:0000256" key="3">
    <source>
        <dbReference type="ARBA" id="ARBA00022723"/>
    </source>
</evidence>
<evidence type="ECO:0000313" key="10">
    <source>
        <dbReference type="Proteomes" id="UP000772434"/>
    </source>
</evidence>
<keyword evidence="10" id="KW-1185">Reference proteome</keyword>
<dbReference type="GO" id="GO:0034599">
    <property type="term" value="P:cellular response to oxidative stress"/>
    <property type="evidence" value="ECO:0007669"/>
    <property type="project" value="TreeGrafter"/>
</dbReference>
<comment type="caution">
    <text evidence="9">The sequence shown here is derived from an EMBL/GenBank/DDBJ whole genome shotgun (WGS) entry which is preliminary data.</text>
</comment>
<dbReference type="Proteomes" id="UP000772434">
    <property type="component" value="Unassembled WGS sequence"/>
</dbReference>
<feature type="binding site" evidence="7">
    <location>
        <position position="103"/>
    </location>
    <ligand>
        <name>Zn(2+)</name>
        <dbReference type="ChEBI" id="CHEBI:29105"/>
    </ligand>
</feature>
<evidence type="ECO:0000256" key="1">
    <source>
        <dbReference type="ARBA" id="ARBA00006217"/>
    </source>
</evidence>
<dbReference type="EMBL" id="JADNRY010000360">
    <property type="protein sequence ID" value="KAF9058648.1"/>
    <property type="molecule type" value="Genomic_DNA"/>
</dbReference>
<dbReference type="GO" id="GO:0004089">
    <property type="term" value="F:carbonate dehydratase activity"/>
    <property type="evidence" value="ECO:0007669"/>
    <property type="project" value="UniProtKB-UniRule"/>
</dbReference>
<protein>
    <recommendedName>
        <fullName evidence="2 8">Carbonic anhydrase</fullName>
        <ecNumber evidence="2 8">4.2.1.1</ecNumber>
    </recommendedName>
    <alternativeName>
        <fullName evidence="8">Carbonate dehydratase</fullName>
    </alternativeName>
</protein>
<evidence type="ECO:0000256" key="8">
    <source>
        <dbReference type="RuleBase" id="RU003956"/>
    </source>
</evidence>
<feature type="binding site" evidence="7">
    <location>
        <position position="100"/>
    </location>
    <ligand>
        <name>Zn(2+)</name>
        <dbReference type="ChEBI" id="CHEBI:29105"/>
    </ligand>
</feature>
<evidence type="ECO:0000256" key="6">
    <source>
        <dbReference type="ARBA" id="ARBA00048348"/>
    </source>
</evidence>
<dbReference type="PANTHER" id="PTHR11002:SF76">
    <property type="entry name" value="CARBONIC ANHYDRASE"/>
    <property type="match status" value="1"/>
</dbReference>
<dbReference type="AlphaFoldDB" id="A0A9P5P812"/>
<dbReference type="Gene3D" id="3.40.1050.10">
    <property type="entry name" value="Carbonic anhydrase"/>
    <property type="match status" value="1"/>
</dbReference>
<keyword evidence="3 7" id="KW-0479">Metal-binding</keyword>
<evidence type="ECO:0000256" key="4">
    <source>
        <dbReference type="ARBA" id="ARBA00022833"/>
    </source>
</evidence>
<organism evidence="9 10">
    <name type="scientific">Rhodocollybia butyracea</name>
    <dbReference type="NCBI Taxonomy" id="206335"/>
    <lineage>
        <taxon>Eukaryota</taxon>
        <taxon>Fungi</taxon>
        <taxon>Dikarya</taxon>
        <taxon>Basidiomycota</taxon>
        <taxon>Agaricomycotina</taxon>
        <taxon>Agaricomycetes</taxon>
        <taxon>Agaricomycetidae</taxon>
        <taxon>Agaricales</taxon>
        <taxon>Marasmiineae</taxon>
        <taxon>Omphalotaceae</taxon>
        <taxon>Rhodocollybia</taxon>
    </lineage>
</organism>
<feature type="binding site" evidence="7">
    <location>
        <position position="46"/>
    </location>
    <ligand>
        <name>Zn(2+)</name>
        <dbReference type="ChEBI" id="CHEBI:29105"/>
    </ligand>
</feature>
<dbReference type="EC" id="4.2.1.1" evidence="2 8"/>
<evidence type="ECO:0000256" key="5">
    <source>
        <dbReference type="ARBA" id="ARBA00023239"/>
    </source>
</evidence>
<comment type="similarity">
    <text evidence="1 8">Belongs to the beta-class carbonic anhydrase family.</text>
</comment>
<dbReference type="Pfam" id="PF00484">
    <property type="entry name" value="Pro_CA"/>
    <property type="match status" value="1"/>
</dbReference>
<comment type="cofactor">
    <cofactor evidence="7">
        <name>Zn(2+)</name>
        <dbReference type="ChEBI" id="CHEBI:29105"/>
    </cofactor>
    <text evidence="7">Binds 1 zinc ion per subunit.</text>
</comment>